<feature type="binding site" evidence="8 10">
    <location>
        <begin position="48"/>
        <end position="51"/>
    </location>
    <ligand>
        <name>substrate</name>
    </ligand>
</feature>
<evidence type="ECO:0000259" key="14">
    <source>
        <dbReference type="Pfam" id="PF00745"/>
    </source>
</evidence>
<dbReference type="PATRIC" id="fig|1838285.3.peg.1446"/>
<reference evidence="17" key="1">
    <citation type="submission" date="2016-05" db="EMBL/GenBank/DDBJ databases">
        <title>Microbial consortia oxidize butane by reversing methanogenesis.</title>
        <authorList>
            <person name="Laso-Perez R."/>
            <person name="Richter M."/>
            <person name="Wegener G."/>
            <person name="Musat F."/>
        </authorList>
    </citation>
    <scope>NUCLEOTIDE SEQUENCE [LARGE SCALE GENOMIC DNA]</scope>
    <source>
        <strain evidence="17">BOX2</strain>
    </source>
</reference>
<dbReference type="InterPro" id="IPR018214">
    <property type="entry name" value="GluRdtase_CS"/>
</dbReference>
<comment type="similarity">
    <text evidence="2 8 13">Belongs to the glutamyl-tRNA reductase family.</text>
</comment>
<feature type="binding site" evidence="8 10">
    <location>
        <position position="102"/>
    </location>
    <ligand>
        <name>substrate</name>
    </ligand>
</feature>
<dbReference type="PIRSF" id="PIRSF000445">
    <property type="entry name" value="4pyrrol_synth_GluRdtase"/>
    <property type="match status" value="1"/>
</dbReference>
<evidence type="ECO:0000256" key="5">
    <source>
        <dbReference type="ARBA" id="ARBA00023002"/>
    </source>
</evidence>
<comment type="domain">
    <text evidence="8">Possesses an unusual extended V-shaped dimeric structure with each monomer consisting of three distinct domains arranged along a curved 'spinal' alpha-helix. The N-terminal catalytic domain specifically recognizes the glutamate moiety of the substrate. The second domain is the NADPH-binding domain, and the third C-terminal domain is responsible for dimerization.</text>
</comment>
<dbReference type="CDD" id="cd05213">
    <property type="entry name" value="NAD_bind_Glutamyl_tRNA_reduct"/>
    <property type="match status" value="1"/>
</dbReference>
<evidence type="ECO:0000256" key="12">
    <source>
        <dbReference type="PIRSR" id="PIRSR000445-4"/>
    </source>
</evidence>
<comment type="catalytic activity">
    <reaction evidence="7 8 13">
        <text>(S)-4-amino-5-oxopentanoate + tRNA(Glu) + NADP(+) = L-glutamyl-tRNA(Glu) + NADPH + H(+)</text>
        <dbReference type="Rhea" id="RHEA:12344"/>
        <dbReference type="Rhea" id="RHEA-COMP:9663"/>
        <dbReference type="Rhea" id="RHEA-COMP:9680"/>
        <dbReference type="ChEBI" id="CHEBI:15378"/>
        <dbReference type="ChEBI" id="CHEBI:57501"/>
        <dbReference type="ChEBI" id="CHEBI:57783"/>
        <dbReference type="ChEBI" id="CHEBI:58349"/>
        <dbReference type="ChEBI" id="CHEBI:78442"/>
        <dbReference type="ChEBI" id="CHEBI:78520"/>
        <dbReference type="EC" id="1.2.1.70"/>
    </reaction>
</comment>
<keyword evidence="6 8" id="KW-0627">Porphyrin biosynthesis</keyword>
<name>A0A1F2P905_9EURY</name>
<dbReference type="FunFam" id="3.40.50.720:FF:000031">
    <property type="entry name" value="Glutamyl-tRNA reductase"/>
    <property type="match status" value="1"/>
</dbReference>
<dbReference type="InterPro" id="IPR000343">
    <property type="entry name" value="4pyrrol_synth_GluRdtase"/>
</dbReference>
<feature type="domain" description="Quinate/shikimate 5-dehydrogenase/glutamyl-tRNA reductase" evidence="15">
    <location>
        <begin position="164"/>
        <end position="296"/>
    </location>
</feature>
<dbReference type="SUPFAM" id="SSF69075">
    <property type="entry name" value="Glutamyl tRNA-reductase dimerization domain"/>
    <property type="match status" value="1"/>
</dbReference>
<dbReference type="Pfam" id="PF00745">
    <property type="entry name" value="GlutR_dimer"/>
    <property type="match status" value="1"/>
</dbReference>
<comment type="miscellaneous">
    <text evidence="8">During catalysis, the active site Cys acts as a nucleophile attacking the alpha-carbonyl group of tRNA-bound glutamate with the formation of a thioester intermediate between enzyme and glutamate, and the concomitant release of tRNA(Glu). The thioester intermediate is finally reduced by direct hydride transfer from NADPH, to form the product GSA.</text>
</comment>
<dbReference type="SUPFAM" id="SSF69742">
    <property type="entry name" value="Glutamyl tRNA-reductase catalytic, N-terminal domain"/>
    <property type="match status" value="1"/>
</dbReference>
<evidence type="ECO:0000256" key="11">
    <source>
        <dbReference type="PIRSR" id="PIRSR000445-3"/>
    </source>
</evidence>
<comment type="function">
    <text evidence="8">Catalyzes the NADPH-dependent reduction of glutamyl-tRNA(Glu) to glutamate 1-semialdehyde (GSA).</text>
</comment>
<dbReference type="GO" id="GO:0050661">
    <property type="term" value="F:NADP binding"/>
    <property type="evidence" value="ECO:0007669"/>
    <property type="project" value="InterPro"/>
</dbReference>
<feature type="active site" description="Nucleophile" evidence="8 9">
    <location>
        <position position="49"/>
    </location>
</feature>
<evidence type="ECO:0000256" key="10">
    <source>
        <dbReference type="PIRSR" id="PIRSR000445-2"/>
    </source>
</evidence>
<dbReference type="PANTHER" id="PTHR43013:SF1">
    <property type="entry name" value="GLUTAMYL-TRNA REDUCTASE"/>
    <property type="match status" value="1"/>
</dbReference>
<accession>A0A1F2P905</accession>
<evidence type="ECO:0000256" key="7">
    <source>
        <dbReference type="ARBA" id="ARBA00047464"/>
    </source>
</evidence>
<evidence type="ECO:0000256" key="8">
    <source>
        <dbReference type="HAMAP-Rule" id="MF_00087"/>
    </source>
</evidence>
<dbReference type="EMBL" id="LYOS01000004">
    <property type="protein sequence ID" value="OFV67505.1"/>
    <property type="molecule type" value="Genomic_DNA"/>
</dbReference>
<dbReference type="InterPro" id="IPR015895">
    <property type="entry name" value="4pyrrol_synth_GluRdtase_N"/>
</dbReference>
<gene>
    <name evidence="8" type="primary">hemA</name>
    <name evidence="17" type="ORF">SCAL_001423</name>
</gene>
<feature type="binding site" evidence="8 10">
    <location>
        <position position="113"/>
    </location>
    <ligand>
        <name>substrate</name>
    </ligand>
</feature>
<dbReference type="Gene3D" id="3.40.50.720">
    <property type="entry name" value="NAD(P)-binding Rossmann-like Domain"/>
    <property type="match status" value="1"/>
</dbReference>
<dbReference type="FunFam" id="3.30.460.30:FF:000001">
    <property type="entry name" value="Glutamyl-tRNA reductase"/>
    <property type="match status" value="1"/>
</dbReference>
<organism evidence="17 18">
    <name type="scientific">Candidatus Syntropharchaeum caldarium</name>
    <dbReference type="NCBI Taxonomy" id="1838285"/>
    <lineage>
        <taxon>Archaea</taxon>
        <taxon>Methanobacteriati</taxon>
        <taxon>Methanobacteriota</taxon>
        <taxon>Stenosarchaea group</taxon>
        <taxon>Methanomicrobia</taxon>
        <taxon>Methanosarcinales</taxon>
        <taxon>ANME-2 cluster</taxon>
        <taxon>Candidatus Syntropharchaeum</taxon>
    </lineage>
</organism>
<evidence type="ECO:0000256" key="1">
    <source>
        <dbReference type="ARBA" id="ARBA00005059"/>
    </source>
</evidence>
<keyword evidence="18" id="KW-1185">Reference proteome</keyword>
<comment type="subunit">
    <text evidence="8">Homodimer.</text>
</comment>
<evidence type="ECO:0000313" key="17">
    <source>
        <dbReference type="EMBL" id="OFV67505.1"/>
    </source>
</evidence>
<dbReference type="Pfam" id="PF05201">
    <property type="entry name" value="GlutR_N"/>
    <property type="match status" value="1"/>
</dbReference>
<protein>
    <recommendedName>
        <fullName evidence="3 8">Glutamyl-tRNA reductase</fullName>
        <shortName evidence="8">GluTR</shortName>
        <ecNumber evidence="3 8">1.2.1.70</ecNumber>
    </recommendedName>
</protein>
<dbReference type="UniPathway" id="UPA00251">
    <property type="reaction ID" value="UER00316"/>
</dbReference>
<dbReference type="PANTHER" id="PTHR43013">
    <property type="entry name" value="GLUTAMYL-TRNA REDUCTASE"/>
    <property type="match status" value="1"/>
</dbReference>
<dbReference type="GO" id="GO:0019353">
    <property type="term" value="P:protoporphyrinogen IX biosynthetic process from glutamate"/>
    <property type="evidence" value="ECO:0007669"/>
    <property type="project" value="TreeGrafter"/>
</dbReference>
<dbReference type="GO" id="GO:0008883">
    <property type="term" value="F:glutamyl-tRNA reductase activity"/>
    <property type="evidence" value="ECO:0007669"/>
    <property type="project" value="UniProtKB-UniRule"/>
</dbReference>
<dbReference type="STRING" id="1838285.SCAL_001423"/>
<feature type="binding site" evidence="8 10">
    <location>
        <begin position="107"/>
        <end position="109"/>
    </location>
    <ligand>
        <name>substrate</name>
    </ligand>
</feature>
<comment type="pathway">
    <text evidence="1 8 13">Porphyrin-containing compound metabolism; protoporphyrin-IX biosynthesis; 5-aminolevulinate from L-glutamyl-tRNA(Glu): step 1/2.</text>
</comment>
<evidence type="ECO:0000313" key="18">
    <source>
        <dbReference type="Proteomes" id="UP000186940"/>
    </source>
</evidence>
<dbReference type="InterPro" id="IPR036343">
    <property type="entry name" value="GluRdtase_N_sf"/>
</dbReference>
<proteinExistence type="inferred from homology"/>
<feature type="domain" description="Tetrapyrrole biosynthesis glutamyl-tRNA reductase dimerisation" evidence="14">
    <location>
        <begin position="312"/>
        <end position="413"/>
    </location>
</feature>
<comment type="caution">
    <text evidence="17">The sequence shown here is derived from an EMBL/GenBank/DDBJ whole genome shotgun (WGS) entry which is preliminary data.</text>
</comment>
<dbReference type="InterPro" id="IPR036453">
    <property type="entry name" value="GluRdtase_dimer_dom_sf"/>
</dbReference>
<evidence type="ECO:0000256" key="9">
    <source>
        <dbReference type="PIRSR" id="PIRSR000445-1"/>
    </source>
</evidence>
<evidence type="ECO:0000259" key="15">
    <source>
        <dbReference type="Pfam" id="PF01488"/>
    </source>
</evidence>
<evidence type="ECO:0000256" key="2">
    <source>
        <dbReference type="ARBA" id="ARBA00005916"/>
    </source>
</evidence>
<evidence type="ECO:0000259" key="16">
    <source>
        <dbReference type="Pfam" id="PF05201"/>
    </source>
</evidence>
<feature type="domain" description="Glutamyl-tRNA reductase N-terminal" evidence="16">
    <location>
        <begin position="9"/>
        <end position="149"/>
    </location>
</feature>
<feature type="site" description="Important for activity" evidence="8 12">
    <location>
        <position position="92"/>
    </location>
</feature>
<keyword evidence="5 8" id="KW-0560">Oxidoreductase</keyword>
<dbReference type="InterPro" id="IPR015896">
    <property type="entry name" value="4pyrrol_synth_GluRdtase_dimer"/>
</dbReference>
<evidence type="ECO:0000256" key="3">
    <source>
        <dbReference type="ARBA" id="ARBA00012970"/>
    </source>
</evidence>
<dbReference type="Proteomes" id="UP000186940">
    <property type="component" value="Unassembled WGS sequence"/>
</dbReference>
<dbReference type="InterPro" id="IPR006151">
    <property type="entry name" value="Shikm_DH/Glu-tRNA_Rdtase"/>
</dbReference>
<evidence type="ECO:0000256" key="4">
    <source>
        <dbReference type="ARBA" id="ARBA00022857"/>
    </source>
</evidence>
<dbReference type="NCBIfam" id="TIGR01035">
    <property type="entry name" value="hemA"/>
    <property type="match status" value="1"/>
</dbReference>
<evidence type="ECO:0000256" key="6">
    <source>
        <dbReference type="ARBA" id="ARBA00023244"/>
    </source>
</evidence>
<dbReference type="EC" id="1.2.1.70" evidence="3 8"/>
<dbReference type="HAMAP" id="MF_00087">
    <property type="entry name" value="Glu_tRNA_reductase"/>
    <property type="match status" value="1"/>
</dbReference>
<feature type="binding site" evidence="8 11">
    <location>
        <begin position="182"/>
        <end position="187"/>
    </location>
    <ligand>
        <name>NADP(+)</name>
        <dbReference type="ChEBI" id="CHEBI:58349"/>
    </ligand>
</feature>
<dbReference type="PROSITE" id="PS00747">
    <property type="entry name" value="GLUTR"/>
    <property type="match status" value="1"/>
</dbReference>
<keyword evidence="4 8" id="KW-0521">NADP</keyword>
<dbReference type="InterPro" id="IPR036291">
    <property type="entry name" value="NAD(P)-bd_dom_sf"/>
</dbReference>
<dbReference type="Pfam" id="PF01488">
    <property type="entry name" value="Shikimate_DH"/>
    <property type="match status" value="1"/>
</dbReference>
<sequence length="415" mass="46245">MDEIWSILITHKTADIADIERAWHGDVKSLNRMIASDEHVEECVSLKTCNRVEVYIVSSEPTKVFDRILARAKKGGLFDLIEIHDPKRSIFHLLRLSSGLESMMVGEDQILGQIKDLFELAKESGTVGPKLNHVFNKAIQVGKRVRSETNINKGYISIGSAAVDLAEKIIGELVDKKILIIGAGEMANLVGKALAAKGLEAIYIANRTFERARVMAEKLGGVAVRFDEIESYLGIADIVISATSAPHFVITTDMVKAAMAERNKKLLLIDIANPRDIEAEVGEIPGVSLQNIDNLRILSERNIERRKMEVEKVEQIIAEEYDRLVDEFKVKAADGILNQLYTMAEDIRRRETERALRMIDLYNYDPEKTVKIVNDLTSAIVSKILADPTTAIKNATRCDNKDLVLAASCLFDLSD</sequence>
<dbReference type="AlphaFoldDB" id="A0A1F2P905"/>
<dbReference type="Gene3D" id="3.30.460.30">
    <property type="entry name" value="Glutamyl-tRNA reductase, N-terminal domain"/>
    <property type="match status" value="1"/>
</dbReference>
<evidence type="ECO:0000256" key="13">
    <source>
        <dbReference type="RuleBase" id="RU000584"/>
    </source>
</evidence>
<dbReference type="SUPFAM" id="SSF51735">
    <property type="entry name" value="NAD(P)-binding Rossmann-fold domains"/>
    <property type="match status" value="1"/>
</dbReference>